<protein>
    <submittedName>
        <fullName evidence="2">Uncharacterized protein</fullName>
    </submittedName>
</protein>
<proteinExistence type="predicted"/>
<dbReference type="OrthoDB" id="10441415at2759"/>
<keyword evidence="3" id="KW-1185">Reference proteome</keyword>
<sequence>MSRTFFASRPKNFVKRHFWTFHTRNPHLRTITQIARHLACPLATVSITPLPPPPPLVSPSSLQMDVVATSNAPRRR</sequence>
<accession>A0A1B7MJA5</accession>
<gene>
    <name evidence="2" type="ORF">K503DRAFT_776422</name>
</gene>
<evidence type="ECO:0000313" key="2">
    <source>
        <dbReference type="EMBL" id="OAX32681.1"/>
    </source>
</evidence>
<feature type="region of interest" description="Disordered" evidence="1">
    <location>
        <begin position="54"/>
        <end position="76"/>
    </location>
</feature>
<dbReference type="InParanoid" id="A0A1B7MJA5"/>
<name>A0A1B7MJA5_9AGAM</name>
<dbReference type="AlphaFoldDB" id="A0A1B7MJA5"/>
<evidence type="ECO:0000256" key="1">
    <source>
        <dbReference type="SAM" id="MobiDB-lite"/>
    </source>
</evidence>
<dbReference type="Proteomes" id="UP000092154">
    <property type="component" value="Unassembled WGS sequence"/>
</dbReference>
<evidence type="ECO:0000313" key="3">
    <source>
        <dbReference type="Proteomes" id="UP000092154"/>
    </source>
</evidence>
<organism evidence="2 3">
    <name type="scientific">Rhizopogon vinicolor AM-OR11-026</name>
    <dbReference type="NCBI Taxonomy" id="1314800"/>
    <lineage>
        <taxon>Eukaryota</taxon>
        <taxon>Fungi</taxon>
        <taxon>Dikarya</taxon>
        <taxon>Basidiomycota</taxon>
        <taxon>Agaricomycotina</taxon>
        <taxon>Agaricomycetes</taxon>
        <taxon>Agaricomycetidae</taxon>
        <taxon>Boletales</taxon>
        <taxon>Suillineae</taxon>
        <taxon>Rhizopogonaceae</taxon>
        <taxon>Rhizopogon</taxon>
    </lineage>
</organism>
<reference evidence="2 3" key="1">
    <citation type="submission" date="2016-06" db="EMBL/GenBank/DDBJ databases">
        <title>Comparative genomics of the ectomycorrhizal sister species Rhizopogon vinicolor and Rhizopogon vesiculosus (Basidiomycota: Boletales) reveals a divergence of the mating type B locus.</title>
        <authorList>
            <consortium name="DOE Joint Genome Institute"/>
            <person name="Mujic A.B."/>
            <person name="Kuo A."/>
            <person name="Tritt A."/>
            <person name="Lipzen A."/>
            <person name="Chen C."/>
            <person name="Johnson J."/>
            <person name="Sharma A."/>
            <person name="Barry K."/>
            <person name="Grigoriev I.V."/>
            <person name="Spatafora J.W."/>
        </authorList>
    </citation>
    <scope>NUCLEOTIDE SEQUENCE [LARGE SCALE GENOMIC DNA]</scope>
    <source>
        <strain evidence="2 3">AM-OR11-026</strain>
    </source>
</reference>
<dbReference type="EMBL" id="KV448941">
    <property type="protein sequence ID" value="OAX32681.1"/>
    <property type="molecule type" value="Genomic_DNA"/>
</dbReference>